<dbReference type="EMBL" id="JGZT01000004">
    <property type="protein sequence ID" value="KFJ04006.1"/>
    <property type="molecule type" value="Genomic_DNA"/>
</dbReference>
<sequence>MLQSIYSPWPLSCMDHSIWSRADIRPTMKNSLSKIRDPWEEQIWHSAINANRILEDIGVSGG</sequence>
<dbReference type="AlphaFoldDB" id="A0A087E8A5"/>
<name>A0A087E8A5_9BIFI</name>
<comment type="caution">
    <text evidence="1">The sequence shown here is derived from an EMBL/GenBank/DDBJ whole genome shotgun (WGS) entry which is preliminary data.</text>
</comment>
<evidence type="ECO:0000313" key="1">
    <source>
        <dbReference type="EMBL" id="KFJ04006.1"/>
    </source>
</evidence>
<protein>
    <submittedName>
        <fullName evidence="1">Uncharacterized protein</fullName>
    </submittedName>
</protein>
<reference evidence="1 2" key="1">
    <citation type="submission" date="2014-03" db="EMBL/GenBank/DDBJ databases">
        <title>Genomics of Bifidobacteria.</title>
        <authorList>
            <person name="Ventura M."/>
            <person name="Milani C."/>
            <person name="Lugli G.A."/>
        </authorList>
    </citation>
    <scope>NUCLEOTIDE SEQUENCE [LARGE SCALE GENOMIC DNA]</scope>
    <source>
        <strain evidence="1 2">LMG 21395</strain>
    </source>
</reference>
<dbReference type="Proteomes" id="UP000029003">
    <property type="component" value="Unassembled WGS sequence"/>
</dbReference>
<accession>A0A087E8A5</accession>
<proteinExistence type="predicted"/>
<evidence type="ECO:0000313" key="2">
    <source>
        <dbReference type="Proteomes" id="UP000029003"/>
    </source>
</evidence>
<organism evidence="1 2">
    <name type="scientific">Bifidobacterium thermacidophilum subsp. thermacidophilum</name>
    <dbReference type="NCBI Taxonomy" id="79262"/>
    <lineage>
        <taxon>Bacteria</taxon>
        <taxon>Bacillati</taxon>
        <taxon>Actinomycetota</taxon>
        <taxon>Actinomycetes</taxon>
        <taxon>Bifidobacteriales</taxon>
        <taxon>Bifidobacteriaceae</taxon>
        <taxon>Bifidobacterium</taxon>
    </lineage>
</organism>
<gene>
    <name evidence="1" type="ORF">THER5_1830</name>
</gene>